<dbReference type="GO" id="GO:0005524">
    <property type="term" value="F:ATP binding"/>
    <property type="evidence" value="ECO:0007669"/>
    <property type="project" value="UniProtKB-UniRule"/>
</dbReference>
<evidence type="ECO:0000259" key="13">
    <source>
        <dbReference type="PROSITE" id="PS50067"/>
    </source>
</evidence>
<dbReference type="PANTHER" id="PTHR47970:SF29">
    <property type="entry name" value="KINESIN FAMILY MEMBER 20B"/>
    <property type="match status" value="1"/>
</dbReference>
<dbReference type="CDD" id="cd01368">
    <property type="entry name" value="KISc_KIF23_like"/>
    <property type="match status" value="1"/>
</dbReference>
<dbReference type="GO" id="GO:0007018">
    <property type="term" value="P:microtubule-based movement"/>
    <property type="evidence" value="ECO:0007669"/>
    <property type="project" value="InterPro"/>
</dbReference>
<dbReference type="PRINTS" id="PR00380">
    <property type="entry name" value="KINESINHEAVY"/>
</dbReference>
<evidence type="ECO:0000256" key="3">
    <source>
        <dbReference type="ARBA" id="ARBA00022553"/>
    </source>
</evidence>
<dbReference type="GO" id="GO:0008017">
    <property type="term" value="F:microtubule binding"/>
    <property type="evidence" value="ECO:0007669"/>
    <property type="project" value="InterPro"/>
</dbReference>
<dbReference type="GO" id="GO:0072686">
    <property type="term" value="C:mitotic spindle"/>
    <property type="evidence" value="ECO:0007669"/>
    <property type="project" value="TreeGrafter"/>
</dbReference>
<evidence type="ECO:0000256" key="12">
    <source>
        <dbReference type="SAM" id="Coils"/>
    </source>
</evidence>
<comment type="subcellular location">
    <subcellularLocation>
        <location evidence="1">Cytoplasm</location>
        <location evidence="1">Cytoskeleton</location>
        <location evidence="1">Spindle</location>
    </subcellularLocation>
</comment>
<evidence type="ECO:0000256" key="1">
    <source>
        <dbReference type="ARBA" id="ARBA00004186"/>
    </source>
</evidence>
<keyword evidence="9" id="KW-0206">Cytoskeleton</keyword>
<dbReference type="InterPro" id="IPR027417">
    <property type="entry name" value="P-loop_NTPase"/>
</dbReference>
<dbReference type="InterPro" id="IPR047149">
    <property type="entry name" value="KIF11-like"/>
</dbReference>
<evidence type="ECO:0000256" key="10">
    <source>
        <dbReference type="PROSITE-ProRule" id="PRU00283"/>
    </source>
</evidence>
<evidence type="ECO:0000256" key="7">
    <source>
        <dbReference type="ARBA" id="ARBA00023054"/>
    </source>
</evidence>
<organism evidence="14 15">
    <name type="scientific">Oncorhynchus mykiss</name>
    <name type="common">Rainbow trout</name>
    <name type="synonym">Salmo gairdneri</name>
    <dbReference type="NCBI Taxonomy" id="8022"/>
    <lineage>
        <taxon>Eukaryota</taxon>
        <taxon>Metazoa</taxon>
        <taxon>Chordata</taxon>
        <taxon>Craniata</taxon>
        <taxon>Vertebrata</taxon>
        <taxon>Euteleostomi</taxon>
        <taxon>Actinopterygii</taxon>
        <taxon>Neopterygii</taxon>
        <taxon>Teleostei</taxon>
        <taxon>Protacanthopterygii</taxon>
        <taxon>Salmoniformes</taxon>
        <taxon>Salmonidae</taxon>
        <taxon>Salmoninae</taxon>
        <taxon>Oncorhynchus</taxon>
    </lineage>
</organism>
<dbReference type="SUPFAM" id="SSF52540">
    <property type="entry name" value="P-loop containing nucleoside triphosphate hydrolases"/>
    <property type="match status" value="1"/>
</dbReference>
<keyword evidence="5 10" id="KW-0547">Nucleotide-binding</keyword>
<dbReference type="AlphaFoldDB" id="A0A8C7NYZ8"/>
<dbReference type="Proteomes" id="UP000694395">
    <property type="component" value="Chromosome 15"/>
</dbReference>
<dbReference type="GO" id="GO:0005634">
    <property type="term" value="C:nucleus"/>
    <property type="evidence" value="ECO:0007669"/>
    <property type="project" value="TreeGrafter"/>
</dbReference>
<evidence type="ECO:0000256" key="5">
    <source>
        <dbReference type="ARBA" id="ARBA00022741"/>
    </source>
</evidence>
<dbReference type="InterPro" id="IPR019821">
    <property type="entry name" value="Kinesin_motor_CS"/>
</dbReference>
<evidence type="ECO:0000313" key="14">
    <source>
        <dbReference type="Ensembl" id="ENSOMYP00000014633.2"/>
    </source>
</evidence>
<evidence type="ECO:0000256" key="4">
    <source>
        <dbReference type="ARBA" id="ARBA00022701"/>
    </source>
</evidence>
<keyword evidence="7 12" id="KW-0175">Coiled coil</keyword>
<dbReference type="PROSITE" id="PS50067">
    <property type="entry name" value="KINESIN_MOTOR_2"/>
    <property type="match status" value="1"/>
</dbReference>
<accession>A0A8C7NYZ8</accession>
<feature type="binding site" evidence="10">
    <location>
        <begin position="156"/>
        <end position="163"/>
    </location>
    <ligand>
        <name>ATP</name>
        <dbReference type="ChEBI" id="CHEBI:30616"/>
    </ligand>
</feature>
<name>A0A8C7NYZ8_ONCMY</name>
<reference evidence="14" key="3">
    <citation type="submission" date="2025-09" db="UniProtKB">
        <authorList>
            <consortium name="Ensembl"/>
        </authorList>
    </citation>
    <scope>IDENTIFICATION</scope>
</reference>
<dbReference type="GO" id="GO:0051231">
    <property type="term" value="P:spindle elongation"/>
    <property type="evidence" value="ECO:0007669"/>
    <property type="project" value="TreeGrafter"/>
</dbReference>
<dbReference type="PANTHER" id="PTHR47970">
    <property type="entry name" value="KINESIN-LIKE PROTEIN KIF11"/>
    <property type="match status" value="1"/>
</dbReference>
<keyword evidence="3" id="KW-0597">Phosphoprotein</keyword>
<dbReference type="GeneTree" id="ENSGT00940000164689"/>
<dbReference type="GO" id="GO:0090307">
    <property type="term" value="P:mitotic spindle assembly"/>
    <property type="evidence" value="ECO:0007669"/>
    <property type="project" value="TreeGrafter"/>
</dbReference>
<keyword evidence="4 11" id="KW-0493">Microtubule</keyword>
<keyword evidence="15" id="KW-1185">Reference proteome</keyword>
<evidence type="ECO:0000256" key="9">
    <source>
        <dbReference type="ARBA" id="ARBA00023212"/>
    </source>
</evidence>
<protein>
    <recommendedName>
        <fullName evidence="11">Kinesin-like protein</fullName>
    </recommendedName>
</protein>
<evidence type="ECO:0000313" key="15">
    <source>
        <dbReference type="Proteomes" id="UP000694395"/>
    </source>
</evidence>
<keyword evidence="2" id="KW-0963">Cytoplasm</keyword>
<feature type="coiled-coil region" evidence="12">
    <location>
        <begin position="579"/>
        <end position="650"/>
    </location>
</feature>
<keyword evidence="6 10" id="KW-0067">ATP-binding</keyword>
<dbReference type="PROSITE" id="PS00411">
    <property type="entry name" value="KINESIN_MOTOR_1"/>
    <property type="match status" value="1"/>
</dbReference>
<proteinExistence type="inferred from homology"/>
<gene>
    <name evidence="14" type="primary">zgc:56231</name>
</gene>
<sequence>MTTIIDLTHDGTVLDAMESTCNDLHACNPHRDVLSELSSIASTQSEVLDTAEQQQQKHQHLRVYLRVRPFSKDEISSNEDQGCVVLENARTVMLHAPKGSATMKSSEKGVGQAIHTFSFSQIFGPETKQADLFEGTIKSQVHDYLEGKNALVFSYGVTNAGKTHTIQGSQKDPGILPQALDVIFRHIKGRQYENMDLKPYLGSDAQYLGPDQVQQERNTKAAIFALLKEENEPPRVSGVSSHSSSTGSLSFSVSYDNTVEFVAVSSGDRSQFALWVSFYEIYNESVYDLLQASPASKTQRRTALRVCEDSAGNSYVRDLKWINVHNSEEACKILRVGNKNRSAASTKMNHSSSRSHSIFTIKLLRIDGTEVQTMSELSLCDLAGSERCGKTKTFGERLKEAGNINNSLLILGKCIAALRSNQSDRMKNGYIPFRESKLTRLFQSIFCGKGRASMIVNINQCASTYDETLHVMKFSAIAKQVVQLIPTKCLESLTPRLVGRDGKPLLKNGVIDDQALENYLSEEELLDEDDADMSILPQEDLVNVIENLRAKLLAERRKNLVQEIDIRKEMGDAMLQQLMESEELRNRQVAELKESYQEKLENTFEMYKDALKDHAYQRALERVEDDYVPLEEFIAEQEKVESAMEKLGEQKEVRKPSPKAQLLVGVSIRERGVMHFEMQVLELKPGMSLAYFQLIVSLQKRIAVLNDALHEAGERFFDKTVEIETLHKKLADQVKTTLTCVYVQIKPSLSVFT</sequence>
<dbReference type="InterPro" id="IPR036961">
    <property type="entry name" value="Kinesin_motor_dom_sf"/>
</dbReference>
<reference evidence="14" key="1">
    <citation type="submission" date="2020-07" db="EMBL/GenBank/DDBJ databases">
        <title>A long reads based de novo assembly of the rainbow trout Arlee double haploid line genome.</title>
        <authorList>
            <person name="Gao G."/>
            <person name="Palti Y."/>
        </authorList>
    </citation>
    <scope>NUCLEOTIDE SEQUENCE [LARGE SCALE GENOMIC DNA]</scope>
</reference>
<comment type="similarity">
    <text evidence="10 11">Belongs to the TRAFAC class myosin-kinesin ATPase superfamily. Kinesin family.</text>
</comment>
<reference evidence="14" key="2">
    <citation type="submission" date="2025-08" db="UniProtKB">
        <authorList>
            <consortium name="Ensembl"/>
        </authorList>
    </citation>
    <scope>IDENTIFICATION</scope>
</reference>
<dbReference type="SMART" id="SM00129">
    <property type="entry name" value="KISc"/>
    <property type="match status" value="1"/>
</dbReference>
<dbReference type="Gene3D" id="3.40.850.10">
    <property type="entry name" value="Kinesin motor domain"/>
    <property type="match status" value="1"/>
</dbReference>
<dbReference type="GO" id="GO:0005876">
    <property type="term" value="C:spindle microtubule"/>
    <property type="evidence" value="ECO:0007669"/>
    <property type="project" value="TreeGrafter"/>
</dbReference>
<evidence type="ECO:0000256" key="6">
    <source>
        <dbReference type="ARBA" id="ARBA00022840"/>
    </source>
</evidence>
<feature type="domain" description="Kinesin motor" evidence="13">
    <location>
        <begin position="60"/>
        <end position="481"/>
    </location>
</feature>
<evidence type="ECO:0000256" key="2">
    <source>
        <dbReference type="ARBA" id="ARBA00022490"/>
    </source>
</evidence>
<dbReference type="InterPro" id="IPR001752">
    <property type="entry name" value="Kinesin_motor_dom"/>
</dbReference>
<evidence type="ECO:0000256" key="8">
    <source>
        <dbReference type="ARBA" id="ARBA00023175"/>
    </source>
</evidence>
<evidence type="ECO:0000256" key="11">
    <source>
        <dbReference type="RuleBase" id="RU000394"/>
    </source>
</evidence>
<dbReference type="GO" id="GO:0008574">
    <property type="term" value="F:plus-end-directed microtubule motor activity"/>
    <property type="evidence" value="ECO:0007669"/>
    <property type="project" value="TreeGrafter"/>
</dbReference>
<dbReference type="Ensembl" id="ENSOMYT00000016183.2">
    <property type="protein sequence ID" value="ENSOMYP00000014633.2"/>
    <property type="gene ID" value="ENSOMYG00000007257.2"/>
</dbReference>
<dbReference type="Pfam" id="PF00225">
    <property type="entry name" value="Kinesin"/>
    <property type="match status" value="1"/>
</dbReference>
<keyword evidence="8 10" id="KW-0505">Motor protein</keyword>